<dbReference type="InterPro" id="IPR000980">
    <property type="entry name" value="SH2"/>
</dbReference>
<dbReference type="InterPro" id="IPR017441">
    <property type="entry name" value="Protein_kinase_ATP_BS"/>
</dbReference>
<dbReference type="PROSITE" id="PS50001">
    <property type="entry name" value="SH2"/>
    <property type="match status" value="1"/>
</dbReference>
<dbReference type="FunFam" id="1.25.40.10:FF:000052">
    <property type="entry name" value="Aryl-hydrocarbon-interacting protein-like 1"/>
    <property type="match status" value="2"/>
</dbReference>
<feature type="region of interest" description="Disordered" evidence="21">
    <location>
        <begin position="763"/>
        <end position="784"/>
    </location>
</feature>
<dbReference type="GO" id="GO:0005524">
    <property type="term" value="F:ATP binding"/>
    <property type="evidence" value="ECO:0007669"/>
    <property type="project" value="UniProtKB-UniRule"/>
</dbReference>
<dbReference type="FunFam" id="1.10.510.10:FF:000052">
    <property type="entry name" value="Tyrosine-protein kinase"/>
    <property type="match status" value="1"/>
</dbReference>
<sequence>MNTYVLEDQHLSVPLLLGLDSLATMRMTIHLSPRGIRYWGKGYANSFTNPKKIWARNLSGFTQQRGAAQAPRRQPQWRDNLKRLLQNSAMAENNILEEVLLKRSQQKKKTSPLNYKERQFVLTTEKLSYYDYDPEKDKRKSLKGSVDVEKIRFVETVIPEENAIPERHFPFQEKILRPLPPEPTSQILPPLATEESVIAIYDYSSNSALDLQLVKGDQYTVLEKPDANWWKARNKYGQEGFIPSNYVTEAGNEFDGYDWYCKGMTRNQAESLLKKENKDGGFLVRESSKPGKFTVSLYTKVTGEPGTCRHYNICTTPQGQFYLAEKHFFESIPELINYHQHNSAGLVSRLKYIVSNKNLRAPARLGYGEWEIDPRQLTFLKELGNGQFGVVKYGKWQGVNDVAIKMIKEGSMSEDDFIEEAKVMMKLQHKNLVQLYGVCTKQRPIFIVTEFLVNGCLLNYLQEMMKPINLAYLLEMCRDISSGMEYLESQKFIHRDLAARNCLVDDCGTVKVTDFGLSRYVLDDEYTSSAGSKFPVRWSPPEVLLYCKFSSKSDVWAFGVLMWEVYTLGKMPYERFNNNEIVEKVTAGLRLYRPQNANETIYTLMKNCWHEEKCMDKPGPKLDGRTETCFVNCVERFIDTSQFILNRLEQTQRMGKVGSKNKDDAPHELESQFVLRLPPEYASTVRRVVQSGSVNLKDRLTIELHADGRHGIVRVDRVPLACKLVDLPCIIESLKTVDKKTFYKTADICQMLVCTVDGDLYPPLEEPSGTTDPKNKKKDKDKEKKHLWNHGITCPLKNTRKRRFRKTAKKKYIESPDVEKEVKRLLSTDSEAVSVLLEYQMQIENLKAKIQETQEKKKQQEDLIMKVENLALKTRFQTLLDEIILQEEREMEQLNFHFQTLKCDFERTVIDDSRKGRFPMEIIVGKMFKMEVWEILLTSMRTGEVAEFWCDSIHTGMYPLVSKGLRKIAEGKDPLEGQRHTCGLGNMFDYHTTGYDDLDDLMKEPQALIFIMELIQVSDPFSYKMDSWAMNTNEKLQIVPVLHREGNELVKLKRYRDASEKYREAVICLRNIQAKVKPKEGDWVRLENLLTPLVLNYCQCMLELEEYYEVLEHTTELLLKHPGNVKAYYKRGKAHTALWNEKEARQDFLTVLNLDPTLAPVIYKELKLLGERMKVKYYEEKQAYWGFLQTHKEQKKNEHSKEEVKENDSKKEEDKEKEENTNNEISQENVILVKGDEKHEEDGSLRSKNVSEHHKEEFCENEVLEKNTTDPDTRKLPTFKADKFASMAAEKSKEEMLRLTPVLHNEGNYLFKEKNYSEASEKYWEAIVYLRYIQARENPEDDDWVSLENLLIPLILNYCQCMLELEEHYEVLQHTSELLNKHPDNVKAYYKRGKANAALCLEREARRDFHMVSKLDPTFVPGLRTELKHMGEMIRTKHSKEKKNYWSVMQEKKEKFYNSIKSEEEIMKKDKPSK</sequence>
<dbReference type="Gene3D" id="3.10.50.40">
    <property type="match status" value="1"/>
</dbReference>
<dbReference type="EC" id="2.7.10.2" evidence="2"/>
<dbReference type="Pfam" id="PF23322">
    <property type="entry name" value="PPIase_AIP"/>
    <property type="match status" value="1"/>
</dbReference>
<dbReference type="SUPFAM" id="SSF55550">
    <property type="entry name" value="SH2 domain"/>
    <property type="match status" value="1"/>
</dbReference>
<dbReference type="SUPFAM" id="SSF50729">
    <property type="entry name" value="PH domain-like"/>
    <property type="match status" value="1"/>
</dbReference>
<dbReference type="InterPro" id="IPR036028">
    <property type="entry name" value="SH3-like_dom_sf"/>
</dbReference>
<evidence type="ECO:0000256" key="18">
    <source>
        <dbReference type="PROSITE-ProRule" id="PRU00339"/>
    </source>
</evidence>
<evidence type="ECO:0000256" key="20">
    <source>
        <dbReference type="SAM" id="Coils"/>
    </source>
</evidence>
<evidence type="ECO:0000256" key="17">
    <source>
        <dbReference type="PROSITE-ProRule" id="PRU00192"/>
    </source>
</evidence>
<evidence type="ECO:0000256" key="13">
    <source>
        <dbReference type="ARBA" id="ARBA00023137"/>
    </source>
</evidence>
<evidence type="ECO:0000256" key="14">
    <source>
        <dbReference type="ARBA" id="ARBA00023288"/>
    </source>
</evidence>
<dbReference type="SUPFAM" id="SSF50044">
    <property type="entry name" value="SH3-domain"/>
    <property type="match status" value="1"/>
</dbReference>
<dbReference type="InterPro" id="IPR046357">
    <property type="entry name" value="PPIase_dom_sf"/>
</dbReference>
<dbReference type="PRINTS" id="PR00109">
    <property type="entry name" value="TYRKINASE"/>
</dbReference>
<dbReference type="PROSITE" id="PS50005">
    <property type="entry name" value="TPR"/>
    <property type="match status" value="1"/>
</dbReference>
<dbReference type="PROSITE" id="PS00107">
    <property type="entry name" value="PROTEIN_KINASE_ATP"/>
    <property type="match status" value="1"/>
</dbReference>
<dbReference type="InterPro" id="IPR000719">
    <property type="entry name" value="Prot_kinase_dom"/>
</dbReference>
<keyword evidence="14" id="KW-0449">Lipoprotein</keyword>
<feature type="binding site" evidence="19">
    <location>
        <position position="405"/>
    </location>
    <ligand>
        <name>ATP</name>
        <dbReference type="ChEBI" id="CHEBI:30616"/>
    </ligand>
</feature>
<keyword evidence="3 17" id="KW-0728">SH3 domain</keyword>
<dbReference type="SMART" id="SM00252">
    <property type="entry name" value="SH2"/>
    <property type="match status" value="1"/>
</dbReference>
<evidence type="ECO:0000256" key="5">
    <source>
        <dbReference type="ARBA" id="ARBA00022553"/>
    </source>
</evidence>
<evidence type="ECO:0000256" key="16">
    <source>
        <dbReference type="PROSITE-ProRule" id="PRU00191"/>
    </source>
</evidence>
<evidence type="ECO:0000256" key="21">
    <source>
        <dbReference type="SAM" id="MobiDB-lite"/>
    </source>
</evidence>
<dbReference type="GO" id="GO:0003755">
    <property type="term" value="F:peptidyl-prolyl cis-trans isomerase activity"/>
    <property type="evidence" value="ECO:0007669"/>
    <property type="project" value="InterPro"/>
</dbReference>
<dbReference type="InterPro" id="IPR019734">
    <property type="entry name" value="TPR_rpt"/>
</dbReference>
<dbReference type="PANTHER" id="PTHR11242:SF1">
    <property type="entry name" value="PPIASE FKBP-TYPE DOMAIN-CONTAINING PROTEIN"/>
    <property type="match status" value="1"/>
</dbReference>
<dbReference type="PRINTS" id="PR00401">
    <property type="entry name" value="SH2DOMAIN"/>
</dbReference>
<keyword evidence="26" id="KW-1185">Reference proteome</keyword>
<dbReference type="PRINTS" id="PR00452">
    <property type="entry name" value="SH3DOMAIN"/>
</dbReference>
<dbReference type="InterPro" id="IPR006751">
    <property type="entry name" value="TAFII55_prot_cons_reg"/>
</dbReference>
<dbReference type="SMART" id="SM00326">
    <property type="entry name" value="SH3"/>
    <property type="match status" value="1"/>
</dbReference>
<dbReference type="PROSITE" id="PS50002">
    <property type="entry name" value="SH3"/>
    <property type="match status" value="1"/>
</dbReference>
<dbReference type="SMART" id="SM00219">
    <property type="entry name" value="TyrKc"/>
    <property type="match status" value="1"/>
</dbReference>
<feature type="compositionally biased region" description="Basic and acidic residues" evidence="21">
    <location>
        <begin position="1234"/>
        <end position="1258"/>
    </location>
</feature>
<evidence type="ECO:0000259" key="23">
    <source>
        <dbReference type="PROSITE" id="PS50002"/>
    </source>
</evidence>
<dbReference type="PROSITE" id="PS00109">
    <property type="entry name" value="PROTEIN_KINASE_TYR"/>
    <property type="match status" value="1"/>
</dbReference>
<organism evidence="25 26">
    <name type="scientific">Polypterus senegalus</name>
    <name type="common">Senegal bichir</name>
    <dbReference type="NCBI Taxonomy" id="55291"/>
    <lineage>
        <taxon>Eukaryota</taxon>
        <taxon>Metazoa</taxon>
        <taxon>Chordata</taxon>
        <taxon>Craniata</taxon>
        <taxon>Vertebrata</taxon>
        <taxon>Euteleostomi</taxon>
        <taxon>Actinopterygii</taxon>
        <taxon>Polypteriformes</taxon>
        <taxon>Polypteridae</taxon>
        <taxon>Polypterus</taxon>
    </lineage>
</organism>
<dbReference type="InterPro" id="IPR011993">
    <property type="entry name" value="PH-like_dom_sf"/>
</dbReference>
<dbReference type="Gene3D" id="2.30.29.30">
    <property type="entry name" value="Pleckstrin-homology domain (PH domain)/Phosphotyrosine-binding domain (PTB)"/>
    <property type="match status" value="1"/>
</dbReference>
<evidence type="ECO:0000256" key="3">
    <source>
        <dbReference type="ARBA" id="ARBA00022443"/>
    </source>
</evidence>
<evidence type="ECO:0000256" key="10">
    <source>
        <dbReference type="ARBA" id="ARBA00022803"/>
    </source>
</evidence>
<feature type="non-terminal residue" evidence="25">
    <location>
        <position position="1474"/>
    </location>
</feature>
<dbReference type="InterPro" id="IPR039663">
    <property type="entry name" value="AIP/AIPL1/TTC9"/>
</dbReference>
<feature type="domain" description="SH3" evidence="23">
    <location>
        <begin position="192"/>
        <end position="252"/>
    </location>
</feature>
<evidence type="ECO:0000313" key="25">
    <source>
        <dbReference type="EMBL" id="KAG2464488.1"/>
    </source>
</evidence>
<dbReference type="GO" id="GO:0005737">
    <property type="term" value="C:cytoplasm"/>
    <property type="evidence" value="ECO:0007669"/>
    <property type="project" value="UniProtKB-SubCell"/>
</dbReference>
<evidence type="ECO:0000256" key="19">
    <source>
        <dbReference type="PROSITE-ProRule" id="PRU10141"/>
    </source>
</evidence>
<dbReference type="InterPro" id="IPR011990">
    <property type="entry name" value="TPR-like_helical_dom_sf"/>
</dbReference>
<protein>
    <recommendedName>
        <fullName evidence="2">non-specific protein-tyrosine kinase</fullName>
        <ecNumber evidence="2">2.7.10.2</ecNumber>
    </recommendedName>
</protein>
<feature type="domain" description="Protein kinase" evidence="24">
    <location>
        <begin position="377"/>
        <end position="713"/>
    </location>
</feature>
<feature type="coiled-coil region" evidence="20">
    <location>
        <begin position="836"/>
        <end position="870"/>
    </location>
</feature>
<accession>A0A8X8BNE2</accession>
<comment type="catalytic activity">
    <reaction evidence="15">
        <text>L-tyrosyl-[protein] + ATP = O-phospho-L-tyrosyl-[protein] + ADP + H(+)</text>
        <dbReference type="Rhea" id="RHEA:10596"/>
        <dbReference type="Rhea" id="RHEA-COMP:10136"/>
        <dbReference type="Rhea" id="RHEA-COMP:20101"/>
        <dbReference type="ChEBI" id="CHEBI:15378"/>
        <dbReference type="ChEBI" id="CHEBI:30616"/>
        <dbReference type="ChEBI" id="CHEBI:46858"/>
        <dbReference type="ChEBI" id="CHEBI:61978"/>
        <dbReference type="ChEBI" id="CHEBI:456216"/>
        <dbReference type="EC" id="2.7.10.2"/>
    </reaction>
</comment>
<keyword evidence="7" id="KW-0677">Repeat</keyword>
<evidence type="ECO:0000256" key="11">
    <source>
        <dbReference type="ARBA" id="ARBA00022840"/>
    </source>
</evidence>
<dbReference type="GO" id="GO:0005669">
    <property type="term" value="C:transcription factor TFIID complex"/>
    <property type="evidence" value="ECO:0007669"/>
    <property type="project" value="InterPro"/>
</dbReference>
<dbReference type="SUPFAM" id="SSF48452">
    <property type="entry name" value="TPR-like"/>
    <property type="match status" value="2"/>
</dbReference>
<evidence type="ECO:0000256" key="9">
    <source>
        <dbReference type="ARBA" id="ARBA00022777"/>
    </source>
</evidence>
<dbReference type="GO" id="GO:0004715">
    <property type="term" value="F:non-membrane spanning protein tyrosine kinase activity"/>
    <property type="evidence" value="ECO:0007669"/>
    <property type="project" value="UniProtKB-EC"/>
</dbReference>
<evidence type="ECO:0000313" key="26">
    <source>
        <dbReference type="Proteomes" id="UP000886611"/>
    </source>
</evidence>
<dbReference type="InterPro" id="IPR056277">
    <property type="entry name" value="PPIase_AIP"/>
</dbReference>
<keyword evidence="4" id="KW-0963">Cytoplasm</keyword>
<evidence type="ECO:0000256" key="7">
    <source>
        <dbReference type="ARBA" id="ARBA00022737"/>
    </source>
</evidence>
<dbReference type="Pfam" id="PF04658">
    <property type="entry name" value="TAFII55_N"/>
    <property type="match status" value="1"/>
</dbReference>
<evidence type="ECO:0000256" key="6">
    <source>
        <dbReference type="ARBA" id="ARBA00022679"/>
    </source>
</evidence>
<keyword evidence="20" id="KW-0175">Coiled coil</keyword>
<dbReference type="InterPro" id="IPR001849">
    <property type="entry name" value="PH_domain"/>
</dbReference>
<evidence type="ECO:0000256" key="2">
    <source>
        <dbReference type="ARBA" id="ARBA00011903"/>
    </source>
</evidence>
<name>A0A8X8BNE2_POLSE</name>
<dbReference type="Pfam" id="PF00017">
    <property type="entry name" value="SH2"/>
    <property type="match status" value="1"/>
</dbReference>
<keyword evidence="6" id="KW-0808">Transferase</keyword>
<dbReference type="SMART" id="SM01370">
    <property type="entry name" value="TAFII55_N"/>
    <property type="match status" value="1"/>
</dbReference>
<evidence type="ECO:0000259" key="24">
    <source>
        <dbReference type="PROSITE" id="PS50011"/>
    </source>
</evidence>
<evidence type="ECO:0000256" key="8">
    <source>
        <dbReference type="ARBA" id="ARBA00022741"/>
    </source>
</evidence>
<feature type="domain" description="SH2" evidence="22">
    <location>
        <begin position="259"/>
        <end position="354"/>
    </location>
</feature>
<feature type="repeat" description="TPR" evidence="18">
    <location>
        <begin position="1125"/>
        <end position="1158"/>
    </location>
</feature>
<dbReference type="InterPro" id="IPR020635">
    <property type="entry name" value="Tyr_kinase_cat_dom"/>
</dbReference>
<evidence type="ECO:0000256" key="12">
    <source>
        <dbReference type="ARBA" id="ARBA00022999"/>
    </source>
</evidence>
<dbReference type="InterPro" id="IPR001245">
    <property type="entry name" value="Ser-Thr/Tyr_kinase_cat_dom"/>
</dbReference>
<dbReference type="Gene3D" id="3.30.505.10">
    <property type="entry name" value="SH2 domain"/>
    <property type="match status" value="1"/>
</dbReference>
<dbReference type="SMART" id="SM00028">
    <property type="entry name" value="TPR"/>
    <property type="match status" value="4"/>
</dbReference>
<comment type="subcellular location">
    <subcellularLocation>
        <location evidence="1">Cytoplasm</location>
    </subcellularLocation>
</comment>
<dbReference type="Gene3D" id="1.10.510.10">
    <property type="entry name" value="Transferase(Phosphotransferase) domain 1"/>
    <property type="match status" value="1"/>
</dbReference>
<reference evidence="25 26" key="1">
    <citation type="journal article" date="2021" name="Cell">
        <title>Tracing the genetic footprints of vertebrate landing in non-teleost ray-finned fishes.</title>
        <authorList>
            <person name="Bi X."/>
            <person name="Wang K."/>
            <person name="Yang L."/>
            <person name="Pan H."/>
            <person name="Jiang H."/>
            <person name="Wei Q."/>
            <person name="Fang M."/>
            <person name="Yu H."/>
            <person name="Zhu C."/>
            <person name="Cai Y."/>
            <person name="He Y."/>
            <person name="Gan X."/>
            <person name="Zeng H."/>
            <person name="Yu D."/>
            <person name="Zhu Y."/>
            <person name="Jiang H."/>
            <person name="Qiu Q."/>
            <person name="Yang H."/>
            <person name="Zhang Y.E."/>
            <person name="Wang W."/>
            <person name="Zhu M."/>
            <person name="He S."/>
            <person name="Zhang G."/>
        </authorList>
    </citation>
    <scope>NUCLEOTIDE SEQUENCE [LARGE SCALE GENOMIC DNA]</scope>
    <source>
        <strain evidence="25">Bchr_013</strain>
    </source>
</reference>
<keyword evidence="13" id="KW-0829">Tyrosine-protein kinase</keyword>
<dbReference type="GO" id="GO:0006367">
    <property type="term" value="P:transcription initiation at RNA polymerase II promoter"/>
    <property type="evidence" value="ECO:0007669"/>
    <property type="project" value="InterPro"/>
</dbReference>
<dbReference type="InterPro" id="IPR001452">
    <property type="entry name" value="SH3_domain"/>
</dbReference>
<keyword evidence="11 19" id="KW-0067">ATP-binding</keyword>
<dbReference type="Pfam" id="PF00018">
    <property type="entry name" value="SH3_1"/>
    <property type="match status" value="1"/>
</dbReference>
<gene>
    <name evidence="25" type="primary">Btk</name>
    <name evidence="25" type="ORF">GTO96_0002827</name>
</gene>
<feature type="region of interest" description="Disordered" evidence="21">
    <location>
        <begin position="1195"/>
        <end position="1258"/>
    </location>
</feature>
<dbReference type="PANTHER" id="PTHR11242">
    <property type="entry name" value="ARYL HYDROCARBON RECEPTOR INTERACTING PROTEIN RELATED"/>
    <property type="match status" value="1"/>
</dbReference>
<dbReference type="InterPro" id="IPR036860">
    <property type="entry name" value="SH2_dom_sf"/>
</dbReference>
<dbReference type="FunFam" id="3.30.200.20:FF:000053">
    <property type="entry name" value="Tyrosine-protein kinase"/>
    <property type="match status" value="1"/>
</dbReference>
<feature type="non-terminal residue" evidence="25">
    <location>
        <position position="1"/>
    </location>
</feature>
<keyword evidence="5" id="KW-0597">Phosphoprotein</keyword>
<dbReference type="SUPFAM" id="SSF54534">
    <property type="entry name" value="FKBP-like"/>
    <property type="match status" value="1"/>
</dbReference>
<dbReference type="EMBL" id="JAATIS010003638">
    <property type="protein sequence ID" value="KAG2464488.1"/>
    <property type="molecule type" value="Genomic_DNA"/>
</dbReference>
<evidence type="ECO:0000256" key="15">
    <source>
        <dbReference type="ARBA" id="ARBA00051245"/>
    </source>
</evidence>
<keyword evidence="8 19" id="KW-0547">Nucleotide-binding</keyword>
<evidence type="ECO:0000256" key="4">
    <source>
        <dbReference type="ARBA" id="ARBA00022490"/>
    </source>
</evidence>
<proteinExistence type="predicted"/>
<evidence type="ECO:0000259" key="22">
    <source>
        <dbReference type="PROSITE" id="PS50001"/>
    </source>
</evidence>
<keyword evidence="12 16" id="KW-0727">SH2 domain</keyword>
<keyword evidence="10 18" id="KW-0802">TPR repeat</keyword>
<dbReference type="SUPFAM" id="SSF144122">
    <property type="entry name" value="Tim10-like"/>
    <property type="match status" value="1"/>
</dbReference>
<dbReference type="Gene3D" id="2.30.30.40">
    <property type="entry name" value="SH3 Domains"/>
    <property type="match status" value="1"/>
</dbReference>
<dbReference type="InterPro" id="IPR011009">
    <property type="entry name" value="Kinase-like_dom_sf"/>
</dbReference>
<dbReference type="CDD" id="cd08047">
    <property type="entry name" value="TAF7"/>
    <property type="match status" value="1"/>
</dbReference>
<feature type="compositionally biased region" description="Basic and acidic residues" evidence="21">
    <location>
        <begin position="1195"/>
        <end position="1220"/>
    </location>
</feature>
<dbReference type="Proteomes" id="UP000886611">
    <property type="component" value="Unassembled WGS sequence"/>
</dbReference>
<dbReference type="SUPFAM" id="SSF56112">
    <property type="entry name" value="Protein kinase-like (PK-like)"/>
    <property type="match status" value="1"/>
</dbReference>
<dbReference type="PROSITE" id="PS50011">
    <property type="entry name" value="PROTEIN_KINASE_DOM"/>
    <property type="match status" value="1"/>
</dbReference>
<dbReference type="InterPro" id="IPR008266">
    <property type="entry name" value="Tyr_kinase_AS"/>
</dbReference>
<dbReference type="InterPro" id="IPR035427">
    <property type="entry name" value="Tim10-like_dom_sf"/>
</dbReference>
<keyword evidence="9 25" id="KW-0418">Kinase</keyword>
<dbReference type="Pfam" id="PF00169">
    <property type="entry name" value="PH"/>
    <property type="match status" value="1"/>
</dbReference>
<dbReference type="Pfam" id="PF07714">
    <property type="entry name" value="PK_Tyr_Ser-Thr"/>
    <property type="match status" value="1"/>
</dbReference>
<comment type="caution">
    <text evidence="25">The sequence shown here is derived from an EMBL/GenBank/DDBJ whole genome shotgun (WGS) entry which is preliminary data.</text>
</comment>
<evidence type="ECO:0000256" key="1">
    <source>
        <dbReference type="ARBA" id="ARBA00004496"/>
    </source>
</evidence>
<dbReference type="Gene3D" id="1.25.40.10">
    <property type="entry name" value="Tetratricopeptide repeat domain"/>
    <property type="match status" value="2"/>
</dbReference>